<evidence type="ECO:0000313" key="12">
    <source>
        <dbReference type="Proteomes" id="UP000294530"/>
    </source>
</evidence>
<keyword evidence="6 9" id="KW-1133">Transmembrane helix</keyword>
<dbReference type="RefSeq" id="XP_067823894.1">
    <property type="nucleotide sequence ID" value="XM_067963290.1"/>
</dbReference>
<dbReference type="SUPFAM" id="SSF103473">
    <property type="entry name" value="MFS general substrate transporter"/>
    <property type="match status" value="1"/>
</dbReference>
<dbReference type="Gene3D" id="1.20.1250.20">
    <property type="entry name" value="MFS general substrate transporter like domains"/>
    <property type="match status" value="1"/>
</dbReference>
<name>A0A976P076_BRELC</name>
<dbReference type="Pfam" id="PF00083">
    <property type="entry name" value="Sugar_tr"/>
    <property type="match status" value="2"/>
</dbReference>
<evidence type="ECO:0000256" key="1">
    <source>
        <dbReference type="ARBA" id="ARBA00004141"/>
    </source>
</evidence>
<feature type="transmembrane region" description="Helical" evidence="9">
    <location>
        <begin position="71"/>
        <end position="91"/>
    </location>
</feature>
<keyword evidence="7 9" id="KW-0472">Membrane</keyword>
<protein>
    <recommendedName>
        <fullName evidence="10">Major facilitator superfamily (MFS) profile domain-containing protein</fullName>
    </recommendedName>
</protein>
<comment type="similarity">
    <text evidence="8">Belongs to the major facilitator superfamily. Phosphate:H(+) symporter (TC 2.A.1.9) family.</text>
</comment>
<dbReference type="InterPro" id="IPR036259">
    <property type="entry name" value="MFS_trans_sf"/>
</dbReference>
<feature type="transmembrane region" description="Helical" evidence="9">
    <location>
        <begin position="372"/>
        <end position="394"/>
    </location>
</feature>
<dbReference type="PANTHER" id="PTHR23508:SF10">
    <property type="entry name" value="CARBOXYLIC ACID TRANSPORTER PROTEIN HOMOLOG"/>
    <property type="match status" value="1"/>
</dbReference>
<comment type="subcellular location">
    <subcellularLocation>
        <location evidence="1">Membrane</location>
        <topology evidence="1">Multi-pass membrane protein</topology>
    </subcellularLocation>
</comment>
<keyword evidence="2" id="KW-0813">Transport</keyword>
<dbReference type="GO" id="GO:0006817">
    <property type="term" value="P:phosphate ion transport"/>
    <property type="evidence" value="ECO:0007669"/>
    <property type="project" value="UniProtKB-KW"/>
</dbReference>
<organism evidence="11 12">
    <name type="scientific">Bremia lactucae</name>
    <name type="common">Lettuce downy mildew</name>
    <dbReference type="NCBI Taxonomy" id="4779"/>
    <lineage>
        <taxon>Eukaryota</taxon>
        <taxon>Sar</taxon>
        <taxon>Stramenopiles</taxon>
        <taxon>Oomycota</taxon>
        <taxon>Peronosporomycetes</taxon>
        <taxon>Peronosporales</taxon>
        <taxon>Peronosporaceae</taxon>
        <taxon>Bremia</taxon>
    </lineage>
</organism>
<dbReference type="GO" id="GO:0015293">
    <property type="term" value="F:symporter activity"/>
    <property type="evidence" value="ECO:0007669"/>
    <property type="project" value="UniProtKB-KW"/>
</dbReference>
<feature type="domain" description="Major facilitator superfamily (MFS) profile" evidence="10">
    <location>
        <begin position="3"/>
        <end position="428"/>
    </location>
</feature>
<keyword evidence="4 9" id="KW-0812">Transmembrane</keyword>
<evidence type="ECO:0000256" key="8">
    <source>
        <dbReference type="ARBA" id="ARBA00044504"/>
    </source>
</evidence>
<evidence type="ECO:0000313" key="11">
    <source>
        <dbReference type="EMBL" id="TDH74396.1"/>
    </source>
</evidence>
<dbReference type="OrthoDB" id="433512at2759"/>
<evidence type="ECO:0000256" key="7">
    <source>
        <dbReference type="ARBA" id="ARBA00023136"/>
    </source>
</evidence>
<evidence type="ECO:0000256" key="5">
    <source>
        <dbReference type="ARBA" id="ARBA00022847"/>
    </source>
</evidence>
<dbReference type="GO" id="GO:0005886">
    <property type="term" value="C:plasma membrane"/>
    <property type="evidence" value="ECO:0007669"/>
    <property type="project" value="TreeGrafter"/>
</dbReference>
<feature type="transmembrane region" description="Helical" evidence="9">
    <location>
        <begin position="334"/>
        <end position="351"/>
    </location>
</feature>
<dbReference type="EMBL" id="SHOA02000011">
    <property type="protein sequence ID" value="TDH74396.1"/>
    <property type="molecule type" value="Genomic_DNA"/>
</dbReference>
<dbReference type="AlphaFoldDB" id="A0A976P076"/>
<reference evidence="11 12" key="1">
    <citation type="journal article" date="2021" name="Genome Biol.">
        <title>AFLAP: assembly-free linkage analysis pipeline using k-mers from genome sequencing data.</title>
        <authorList>
            <person name="Fletcher K."/>
            <person name="Zhang L."/>
            <person name="Gil J."/>
            <person name="Han R."/>
            <person name="Cavanaugh K."/>
            <person name="Michelmore R."/>
        </authorList>
    </citation>
    <scope>NUCLEOTIDE SEQUENCE [LARGE SCALE GENOMIC DNA]</scope>
    <source>
        <strain evidence="11 12">SF5</strain>
    </source>
</reference>
<comment type="caution">
    <text evidence="11">The sequence shown here is derived from an EMBL/GenBank/DDBJ whole genome shotgun (WGS) entry which is preliminary data.</text>
</comment>
<dbReference type="InterPro" id="IPR005828">
    <property type="entry name" value="MFS_sugar_transport-like"/>
</dbReference>
<dbReference type="PANTHER" id="PTHR23508">
    <property type="entry name" value="CARBOXYLIC ACID TRANSPORTER PROTEIN HOMOLOG"/>
    <property type="match status" value="1"/>
</dbReference>
<dbReference type="FunFam" id="1.20.1250.20:FF:000175">
    <property type="entry name" value="Inorganic phosphate transporter 1-6"/>
    <property type="match status" value="1"/>
</dbReference>
<keyword evidence="3" id="KW-0592">Phosphate transport</keyword>
<evidence type="ECO:0000259" key="10">
    <source>
        <dbReference type="PROSITE" id="PS50850"/>
    </source>
</evidence>
<gene>
    <name evidence="11" type="ORF">CCR75_005208</name>
</gene>
<feature type="transmembrane region" description="Helical" evidence="9">
    <location>
        <begin position="406"/>
        <end position="425"/>
    </location>
</feature>
<feature type="transmembrane region" description="Helical" evidence="9">
    <location>
        <begin position="277"/>
        <end position="300"/>
    </location>
</feature>
<feature type="transmembrane region" description="Helical" evidence="9">
    <location>
        <begin position="307"/>
        <end position="328"/>
    </location>
</feature>
<dbReference type="InterPro" id="IPR020846">
    <property type="entry name" value="MFS_dom"/>
</dbReference>
<dbReference type="GeneID" id="94348961"/>
<feature type="transmembrane region" description="Helical" evidence="9">
    <location>
        <begin position="44"/>
        <end position="64"/>
    </location>
</feature>
<evidence type="ECO:0000256" key="6">
    <source>
        <dbReference type="ARBA" id="ARBA00022989"/>
    </source>
</evidence>
<feature type="transmembrane region" description="Helical" evidence="9">
    <location>
        <begin position="180"/>
        <end position="199"/>
    </location>
</feature>
<sequence length="471" mass="51415">MNQFLVRGLGFFNDAYDLFVMNIVNVVLTEQYGKDVYTSSMKSWLSAGALIGAVIGQLLFGFLGDVFGRRVNMIVTCGLLIIGGILCTAAYGGSAQATLWFLFVARLILGVGIGGEYPLAASSTAEDATSVSDRNQRVALTFSLQGLGSLTAAIMGNLLIQALANGDKDQNSDSRLETVWRLLFGIGVIPAIVVCYWRVTAVETDAYKATEERRNAATEADSMATRARFVFIIRHYGVSLLGTAGTWFLFDIVFYAQNLFSASILAVIGVENASLQVLSAQNAFVALLALPGYYVAVYYINRLGRKLMMLQGFAVMTVLFFVLAIFWHRIQEKAVLFILLYGLALFFSNFGPNTSTFVMPTEMFPTPIRSTCHGISAAAGKAGAAIGTFGFSIWVEHDSFGYDGAFYTFAAITFTAIPLTWLCMFDNDQGFHEMDTAFYQKLYGADAFTRESFNSVANPEKDGVYKATVTP</sequence>
<dbReference type="KEGG" id="blac:94348961"/>
<keyword evidence="12" id="KW-1185">Reference proteome</keyword>
<dbReference type="PROSITE" id="PS50850">
    <property type="entry name" value="MFS"/>
    <property type="match status" value="1"/>
</dbReference>
<feature type="transmembrane region" description="Helical" evidence="9">
    <location>
        <begin position="138"/>
        <end position="160"/>
    </location>
</feature>
<evidence type="ECO:0000256" key="2">
    <source>
        <dbReference type="ARBA" id="ARBA00022448"/>
    </source>
</evidence>
<proteinExistence type="inferred from homology"/>
<feature type="transmembrane region" description="Helical" evidence="9">
    <location>
        <begin position="97"/>
        <end position="117"/>
    </location>
</feature>
<evidence type="ECO:0000256" key="9">
    <source>
        <dbReference type="SAM" id="Phobius"/>
    </source>
</evidence>
<keyword evidence="5" id="KW-0769">Symport</keyword>
<dbReference type="Proteomes" id="UP000294530">
    <property type="component" value="Unassembled WGS sequence"/>
</dbReference>
<feature type="transmembrane region" description="Helical" evidence="9">
    <location>
        <begin position="236"/>
        <end position="257"/>
    </location>
</feature>
<accession>A0A976P076</accession>
<evidence type="ECO:0000256" key="3">
    <source>
        <dbReference type="ARBA" id="ARBA00022592"/>
    </source>
</evidence>
<dbReference type="GO" id="GO:0046943">
    <property type="term" value="F:carboxylic acid transmembrane transporter activity"/>
    <property type="evidence" value="ECO:0007669"/>
    <property type="project" value="TreeGrafter"/>
</dbReference>
<evidence type="ECO:0000256" key="4">
    <source>
        <dbReference type="ARBA" id="ARBA00022692"/>
    </source>
</evidence>